<keyword evidence="10" id="KW-0732">Signal</keyword>
<evidence type="ECO:0000256" key="3">
    <source>
        <dbReference type="ARBA" id="ARBA00022452"/>
    </source>
</evidence>
<evidence type="ECO:0000256" key="9">
    <source>
        <dbReference type="RuleBase" id="RU003357"/>
    </source>
</evidence>
<dbReference type="Proteomes" id="UP000738431">
    <property type="component" value="Chromosome"/>
</dbReference>
<feature type="domain" description="TonB-dependent receptor plug" evidence="12">
    <location>
        <begin position="61"/>
        <end position="165"/>
    </location>
</feature>
<dbReference type="InterPro" id="IPR037066">
    <property type="entry name" value="Plug_dom_sf"/>
</dbReference>
<keyword evidence="4 8" id="KW-0812">Transmembrane</keyword>
<keyword evidence="5 9" id="KW-0798">TonB box</keyword>
<dbReference type="Pfam" id="PF07715">
    <property type="entry name" value="Plug"/>
    <property type="match status" value="1"/>
</dbReference>
<keyword evidence="6 8" id="KW-0472">Membrane</keyword>
<dbReference type="PROSITE" id="PS52016">
    <property type="entry name" value="TONB_DEPENDENT_REC_3"/>
    <property type="match status" value="1"/>
</dbReference>
<evidence type="ECO:0000313" key="13">
    <source>
        <dbReference type="EMBL" id="WRQ89784.1"/>
    </source>
</evidence>
<gene>
    <name evidence="13" type="ORF">K1X11_010235</name>
</gene>
<evidence type="ECO:0000256" key="2">
    <source>
        <dbReference type="ARBA" id="ARBA00022448"/>
    </source>
</evidence>
<dbReference type="PANTHER" id="PTHR47234">
    <property type="match status" value="1"/>
</dbReference>
<dbReference type="Gene3D" id="2.40.170.20">
    <property type="entry name" value="TonB-dependent receptor, beta-barrel domain"/>
    <property type="match status" value="1"/>
</dbReference>
<keyword evidence="2 8" id="KW-0813">Transport</keyword>
<dbReference type="SUPFAM" id="SSF56935">
    <property type="entry name" value="Porins"/>
    <property type="match status" value="1"/>
</dbReference>
<keyword evidence="13" id="KW-0675">Receptor</keyword>
<feature type="chain" id="PRO_5046291056" evidence="10">
    <location>
        <begin position="25"/>
        <end position="916"/>
    </location>
</feature>
<name>A0ABZ1CGS5_9BACT</name>
<keyword evidence="14" id="KW-1185">Reference proteome</keyword>
<evidence type="ECO:0000256" key="4">
    <source>
        <dbReference type="ARBA" id="ARBA00022692"/>
    </source>
</evidence>
<dbReference type="InterPro" id="IPR012910">
    <property type="entry name" value="Plug_dom"/>
</dbReference>
<keyword evidence="7 8" id="KW-0998">Cell outer membrane</keyword>
<dbReference type="Gene3D" id="2.170.130.10">
    <property type="entry name" value="TonB-dependent receptor, plug domain"/>
    <property type="match status" value="1"/>
</dbReference>
<dbReference type="RefSeq" id="WP_221032241.1">
    <property type="nucleotide sequence ID" value="NZ_CP139781.1"/>
</dbReference>
<feature type="domain" description="TonB-dependent receptor-like beta-barrel" evidence="11">
    <location>
        <begin position="369"/>
        <end position="880"/>
    </location>
</feature>
<reference evidence="13 14" key="1">
    <citation type="submission" date="2023-12" db="EMBL/GenBank/DDBJ databases">
        <title>Description of an unclassified Opitutus bacterium of Verrucomicrobiota.</title>
        <authorList>
            <person name="Zhang D.-F."/>
        </authorList>
    </citation>
    <scope>NUCLEOTIDE SEQUENCE [LARGE SCALE GENOMIC DNA]</scope>
    <source>
        <strain evidence="13 14">WL0086</strain>
    </source>
</reference>
<dbReference type="InterPro" id="IPR039426">
    <property type="entry name" value="TonB-dep_rcpt-like"/>
</dbReference>
<dbReference type="EMBL" id="CP139781">
    <property type="protein sequence ID" value="WRQ89784.1"/>
    <property type="molecule type" value="Genomic_DNA"/>
</dbReference>
<evidence type="ECO:0000259" key="11">
    <source>
        <dbReference type="Pfam" id="PF00593"/>
    </source>
</evidence>
<dbReference type="Pfam" id="PF00593">
    <property type="entry name" value="TonB_dep_Rec_b-barrel"/>
    <property type="match status" value="1"/>
</dbReference>
<accession>A0ABZ1CGS5</accession>
<organism evidence="13 14">
    <name type="scientific">Actomonas aquatica</name>
    <dbReference type="NCBI Taxonomy" id="2866162"/>
    <lineage>
        <taxon>Bacteria</taxon>
        <taxon>Pseudomonadati</taxon>
        <taxon>Verrucomicrobiota</taxon>
        <taxon>Opitutia</taxon>
        <taxon>Opitutales</taxon>
        <taxon>Opitutaceae</taxon>
        <taxon>Actomonas</taxon>
    </lineage>
</organism>
<keyword evidence="3 8" id="KW-1134">Transmembrane beta strand</keyword>
<evidence type="ECO:0000256" key="8">
    <source>
        <dbReference type="PROSITE-ProRule" id="PRU01360"/>
    </source>
</evidence>
<dbReference type="InterPro" id="IPR036942">
    <property type="entry name" value="Beta-barrel_TonB_sf"/>
</dbReference>
<protein>
    <submittedName>
        <fullName evidence="13">TonB-dependent receptor</fullName>
    </submittedName>
</protein>
<evidence type="ECO:0000256" key="5">
    <source>
        <dbReference type="ARBA" id="ARBA00023077"/>
    </source>
</evidence>
<evidence type="ECO:0000259" key="12">
    <source>
        <dbReference type="Pfam" id="PF07715"/>
    </source>
</evidence>
<evidence type="ECO:0000256" key="6">
    <source>
        <dbReference type="ARBA" id="ARBA00023136"/>
    </source>
</evidence>
<dbReference type="InterPro" id="IPR000531">
    <property type="entry name" value="Beta-barrel_TonB"/>
</dbReference>
<feature type="signal peptide" evidence="10">
    <location>
        <begin position="1"/>
        <end position="24"/>
    </location>
</feature>
<evidence type="ECO:0000256" key="1">
    <source>
        <dbReference type="ARBA" id="ARBA00004571"/>
    </source>
</evidence>
<dbReference type="PANTHER" id="PTHR47234:SF2">
    <property type="entry name" value="TONB-DEPENDENT RECEPTOR"/>
    <property type="match status" value="1"/>
</dbReference>
<evidence type="ECO:0000313" key="14">
    <source>
        <dbReference type="Proteomes" id="UP000738431"/>
    </source>
</evidence>
<evidence type="ECO:0000256" key="7">
    <source>
        <dbReference type="ARBA" id="ARBA00023237"/>
    </source>
</evidence>
<proteinExistence type="inferred from homology"/>
<evidence type="ECO:0000256" key="10">
    <source>
        <dbReference type="SAM" id="SignalP"/>
    </source>
</evidence>
<comment type="similarity">
    <text evidence="8 9">Belongs to the TonB-dependent receptor family.</text>
</comment>
<comment type="subcellular location">
    <subcellularLocation>
        <location evidence="1 8">Cell outer membrane</location>
        <topology evidence="1 8">Multi-pass membrane protein</topology>
    </subcellularLocation>
</comment>
<sequence>MNIRPLKGLTVPLALALGATGVLAQSTDESSSEDEVVLEKFEVTGSRLSAATVEGALPTVSFDAVEIAASGATNLQEYMRELPYSGGGGTIGSNYTNGGNGTTQIALRGIGGENTLVLVNGRRMTPSGTGSAVDLNAIPFAMVERIEILKSGGSVVYGTDAVAGVINVILKEDARGGSASVYYGNTTDTDVAKKTASFSVGGSGEDFRFFIGGSWDEQAGLYAPDREYAMGGGHSTYGNPGRFFFWADDMLAINAANGTTGVLDWTLKPGVTVASSLTDFQPWDNRAPEDGGSRFPFEDFTTMVNPNKRYNVYAKAFYDITDSIELSVEANYANTHSEFQLAPSPYSSFQGINLNNYWYNQLFGAAVATDPNDVPYNYYRFVDFGPRLNVVDRDVFRIVGALNGELTDTISFEASWLYSEETTSDKELNGVDQALLEGSYSGTNTPADYNYFTRSFILADSVGGGMIDPDAPYNPQSLIDTLKVDNTTAQSSKTQVFDLRLNSTELFELPAGSVEGVLGFEYRRQDVLSKPDAIKLSGSIGWNAADGITEGGRRVKGVFGETAIPIIDSLSATLAYRFEDYENEFEAKVGSAGLRWQAIEDELTIRANYSQGFVAPSLLDLYNPGFESFPEIIDPRFAASDPLRLYQISVSYIGSQFGGDPLLPEESDIYSIGATYSPKALPGLELTVDWAMIEQSNLIAYSVQGVVNAWVNDGGPSNPNAVYSDRIVLQADSSAPDGVTIDQLLGVGPRNVALQKTEYVDLEARYRWSNTGFGDFVSGVSVTRYLTQESTAAIGASSFSYLGIFDGDVVFPKWKGQVYTRWAHGPFGANLTANYMGSAIDDTGGKPEIEADWILNGQVSYRLRTSDQFETKLTVGATNILDNPPPTSPGAFSNNYSERSYSPLGRFLYVRLEQQF</sequence>